<keyword evidence="1" id="KW-0472">Membrane</keyword>
<keyword evidence="1" id="KW-1133">Transmembrane helix</keyword>
<proteinExistence type="predicted"/>
<feature type="transmembrane region" description="Helical" evidence="1">
    <location>
        <begin position="33"/>
        <end position="54"/>
    </location>
</feature>
<name>A0A382ZA24_9ZZZZ</name>
<protein>
    <submittedName>
        <fullName evidence="2">Uncharacterized protein</fullName>
    </submittedName>
</protein>
<evidence type="ECO:0000256" key="1">
    <source>
        <dbReference type="SAM" id="Phobius"/>
    </source>
</evidence>
<dbReference type="EMBL" id="UINC01182249">
    <property type="protein sequence ID" value="SVD92357.1"/>
    <property type="molecule type" value="Genomic_DNA"/>
</dbReference>
<organism evidence="2">
    <name type="scientific">marine metagenome</name>
    <dbReference type="NCBI Taxonomy" id="408172"/>
    <lineage>
        <taxon>unclassified sequences</taxon>
        <taxon>metagenomes</taxon>
        <taxon>ecological metagenomes</taxon>
    </lineage>
</organism>
<dbReference type="AlphaFoldDB" id="A0A382ZA24"/>
<sequence length="62" mass="6859">MSLLLKQLTSAFFLLIGLIASLSWHEWKDSPIWMLAIGIICIFLGVVGVVLTIAQAEEEIDT</sequence>
<gene>
    <name evidence="2" type="ORF">METZ01_LOCUS445211</name>
</gene>
<accession>A0A382ZA24</accession>
<evidence type="ECO:0000313" key="2">
    <source>
        <dbReference type="EMBL" id="SVD92357.1"/>
    </source>
</evidence>
<reference evidence="2" key="1">
    <citation type="submission" date="2018-05" db="EMBL/GenBank/DDBJ databases">
        <authorList>
            <person name="Lanie J.A."/>
            <person name="Ng W.-L."/>
            <person name="Kazmierczak K.M."/>
            <person name="Andrzejewski T.M."/>
            <person name="Davidsen T.M."/>
            <person name="Wayne K.J."/>
            <person name="Tettelin H."/>
            <person name="Glass J.I."/>
            <person name="Rusch D."/>
            <person name="Podicherti R."/>
            <person name="Tsui H.-C.T."/>
            <person name="Winkler M.E."/>
        </authorList>
    </citation>
    <scope>NUCLEOTIDE SEQUENCE</scope>
</reference>
<keyword evidence="1" id="KW-0812">Transmembrane</keyword>